<dbReference type="AlphaFoldDB" id="A0A6A3YC32"/>
<gene>
    <name evidence="7" type="ORF">PF001_g10412</name>
    <name evidence="5" type="ORF">PF002_g17592</name>
    <name evidence="6" type="ORF">PF005_g9318</name>
    <name evidence="4" type="ORF">PF006_g11164</name>
    <name evidence="3" type="ORF">PF007_g9401</name>
    <name evidence="2" type="ORF">PF010_g12320</name>
    <name evidence="1" type="ORF">PF011_g12016</name>
</gene>
<evidence type="ECO:0000313" key="6">
    <source>
        <dbReference type="EMBL" id="KAE9215743.1"/>
    </source>
</evidence>
<dbReference type="EMBL" id="QXGE01000524">
    <property type="protein sequence ID" value="KAE9310016.1"/>
    <property type="molecule type" value="Genomic_DNA"/>
</dbReference>
<dbReference type="EMBL" id="QXFZ01000421">
    <property type="protein sequence ID" value="KAE9117137.1"/>
    <property type="molecule type" value="Genomic_DNA"/>
</dbReference>
<evidence type="ECO:0000313" key="4">
    <source>
        <dbReference type="EMBL" id="KAE9143843.1"/>
    </source>
</evidence>
<dbReference type="EMBL" id="QXGA01000586">
    <property type="protein sequence ID" value="KAE9143843.1"/>
    <property type="molecule type" value="Genomic_DNA"/>
</dbReference>
<dbReference type="EMBL" id="QXGB01000417">
    <property type="protein sequence ID" value="KAE9215743.1"/>
    <property type="molecule type" value="Genomic_DNA"/>
</dbReference>
<dbReference type="Proteomes" id="UP000433483">
    <property type="component" value="Unassembled WGS sequence"/>
</dbReference>
<evidence type="ECO:0000313" key="7">
    <source>
        <dbReference type="EMBL" id="KAE9310016.1"/>
    </source>
</evidence>
<dbReference type="EMBL" id="QXFW01000683">
    <property type="protein sequence ID" value="KAE9005501.1"/>
    <property type="molecule type" value="Genomic_DNA"/>
</dbReference>
<reference evidence="8 9" key="1">
    <citation type="submission" date="2018-08" db="EMBL/GenBank/DDBJ databases">
        <title>Genomic investigation of the strawberry pathogen Phytophthora fragariae indicates pathogenicity is determined by transcriptional variation in three key races.</title>
        <authorList>
            <person name="Adams T.M."/>
            <person name="Armitage A.D."/>
            <person name="Sobczyk M.K."/>
            <person name="Bates H.J."/>
            <person name="Dunwell J.M."/>
            <person name="Nellist C.F."/>
            <person name="Harrison R.J."/>
        </authorList>
    </citation>
    <scope>NUCLEOTIDE SEQUENCE [LARGE SCALE GENOMIC DNA]</scope>
    <source>
        <strain evidence="7 9">A4</strain>
        <strain evidence="5 10">BC-1</strain>
        <strain evidence="6 8">NOV-27</strain>
        <strain evidence="4 11">NOV-5</strain>
        <strain evidence="3 12">NOV-71</strain>
        <strain evidence="2 14">ONT-3</strain>
        <strain evidence="1 13">SCRP245</strain>
    </source>
</reference>
<sequence length="65" mass="7152">MKKLELPAARVASRNMSRNPLFMALGSCSTRQRRCLARPSPDCRCSYCVVTSSRKFCTGAGVVPE</sequence>
<evidence type="ECO:0000313" key="11">
    <source>
        <dbReference type="Proteomes" id="UP000440732"/>
    </source>
</evidence>
<dbReference type="EMBL" id="QXGD01001102">
    <property type="protein sequence ID" value="KAE9214691.1"/>
    <property type="molecule type" value="Genomic_DNA"/>
</dbReference>
<dbReference type="EMBL" id="QXFX01000683">
    <property type="protein sequence ID" value="KAE9107283.1"/>
    <property type="molecule type" value="Genomic_DNA"/>
</dbReference>
<evidence type="ECO:0000313" key="13">
    <source>
        <dbReference type="Proteomes" id="UP000460718"/>
    </source>
</evidence>
<comment type="caution">
    <text evidence="6">The sequence shown here is derived from an EMBL/GenBank/DDBJ whole genome shotgun (WGS) entry which is preliminary data.</text>
</comment>
<evidence type="ECO:0000313" key="3">
    <source>
        <dbReference type="EMBL" id="KAE9117137.1"/>
    </source>
</evidence>
<evidence type="ECO:0000313" key="8">
    <source>
        <dbReference type="Proteomes" id="UP000433483"/>
    </source>
</evidence>
<evidence type="ECO:0000313" key="12">
    <source>
        <dbReference type="Proteomes" id="UP000441208"/>
    </source>
</evidence>
<accession>A0A6A3YC32</accession>
<evidence type="ECO:0000313" key="5">
    <source>
        <dbReference type="EMBL" id="KAE9214691.1"/>
    </source>
</evidence>
<dbReference type="Proteomes" id="UP000437068">
    <property type="component" value="Unassembled WGS sequence"/>
</dbReference>
<evidence type="ECO:0000313" key="1">
    <source>
        <dbReference type="EMBL" id="KAE9005501.1"/>
    </source>
</evidence>
<dbReference type="Proteomes" id="UP000440732">
    <property type="component" value="Unassembled WGS sequence"/>
</dbReference>
<dbReference type="Proteomes" id="UP000441208">
    <property type="component" value="Unassembled WGS sequence"/>
</dbReference>
<evidence type="ECO:0000313" key="2">
    <source>
        <dbReference type="EMBL" id="KAE9107283.1"/>
    </source>
</evidence>
<keyword evidence="8" id="KW-1185">Reference proteome</keyword>
<organism evidence="6 8">
    <name type="scientific">Phytophthora fragariae</name>
    <dbReference type="NCBI Taxonomy" id="53985"/>
    <lineage>
        <taxon>Eukaryota</taxon>
        <taxon>Sar</taxon>
        <taxon>Stramenopiles</taxon>
        <taxon>Oomycota</taxon>
        <taxon>Peronosporomycetes</taxon>
        <taxon>Peronosporales</taxon>
        <taxon>Peronosporaceae</taxon>
        <taxon>Phytophthora</taxon>
    </lineage>
</organism>
<evidence type="ECO:0000313" key="9">
    <source>
        <dbReference type="Proteomes" id="UP000437068"/>
    </source>
</evidence>
<protein>
    <submittedName>
        <fullName evidence="6">Uncharacterized protein</fullName>
    </submittedName>
</protein>
<proteinExistence type="predicted"/>
<evidence type="ECO:0000313" key="14">
    <source>
        <dbReference type="Proteomes" id="UP000488956"/>
    </source>
</evidence>
<dbReference type="Proteomes" id="UP000460718">
    <property type="component" value="Unassembled WGS sequence"/>
</dbReference>
<dbReference type="Proteomes" id="UP000440367">
    <property type="component" value="Unassembled WGS sequence"/>
</dbReference>
<evidence type="ECO:0000313" key="10">
    <source>
        <dbReference type="Proteomes" id="UP000440367"/>
    </source>
</evidence>
<dbReference type="Proteomes" id="UP000488956">
    <property type="component" value="Unassembled WGS sequence"/>
</dbReference>
<name>A0A6A3YC32_9STRA</name>